<accession>A0AAU8EG42</accession>
<name>A0AAU8EG42_9VIRU</name>
<dbReference type="EMBL" id="PP848849">
    <property type="protein sequence ID" value="XCG96640.1"/>
    <property type="molecule type" value="Genomic_DNA"/>
</dbReference>
<proteinExistence type="predicted"/>
<evidence type="ECO:0000313" key="1">
    <source>
        <dbReference type="EMBL" id="XCG96640.1"/>
    </source>
</evidence>
<protein>
    <submittedName>
        <fullName evidence="1">Uncharacterized protein</fullName>
    </submittedName>
</protein>
<organism evidence="1">
    <name type="scientific">Klebsiella phage vB_Kpn24-P3</name>
    <dbReference type="NCBI Taxonomy" id="3230853"/>
    <lineage>
        <taxon>Viruses</taxon>
    </lineage>
</organism>
<gene>
    <name evidence="1" type="ORF">vBKpn24P3_81</name>
</gene>
<reference evidence="1" key="1">
    <citation type="submission" date="2024-05" db="EMBL/GenBank/DDBJ databases">
        <authorList>
            <person name="Ferriol-Gonzalez C."/>
            <person name="Concha-Eloko R."/>
            <person name="Bernabeu-Gimeno M."/>
            <person name="Fernandez-Cuenca F."/>
            <person name="Canada-Garcia J.E."/>
            <person name="Garcia-Cobos S."/>
            <person name="Sanjuan R."/>
            <person name="Domingo-Calap P."/>
        </authorList>
    </citation>
    <scope>NUCLEOTIDE SEQUENCE</scope>
</reference>
<sequence length="46" mass="5129">MGGYNAFIQEHIALVSEEGLVAMLKERFSISTLEALEAIDNFIENN</sequence>